<proteinExistence type="predicted"/>
<sequence length="172" mass="19194">MRMTAPCVSSGSLWDPNITAETLEAQQLRVSLTLWNESTPYQVLLTSFPHTENQSCFHHVLMVPEPTPKEFHQRANVTLTLSDWNWCCRHRVQVQPFFSSCLNDCLRHSVTLPCPEIPDAPGRKCMAALGVGVTEGQHLELNPDLVLRVGADFNFTWTYSGLQGGAVETLLG</sequence>
<dbReference type="Gene3D" id="2.60.40.2150">
    <property type="entry name" value="Interleukin-17 receptor A/B, fibronectin-III-like domain 2"/>
    <property type="match status" value="1"/>
</dbReference>
<reference evidence="2" key="3">
    <citation type="submission" date="2025-09" db="UniProtKB">
        <authorList>
            <consortium name="Ensembl"/>
        </authorList>
    </citation>
    <scope>IDENTIFICATION</scope>
</reference>
<dbReference type="PANTHER" id="PTHR15583">
    <property type="entry name" value="INTERLEUKIN-17 RECEPTOR"/>
    <property type="match status" value="1"/>
</dbReference>
<evidence type="ECO:0000313" key="2">
    <source>
        <dbReference type="Ensembl" id="ENSUAMP00000007290.1"/>
    </source>
</evidence>
<dbReference type="Proteomes" id="UP000291022">
    <property type="component" value="Unassembled WGS sequence"/>
</dbReference>
<keyword evidence="1" id="KW-0732">Signal</keyword>
<dbReference type="PANTHER" id="PTHR15583:SF13">
    <property type="entry name" value="INTERLEUKIN-17 RECEPTOR A"/>
    <property type="match status" value="1"/>
</dbReference>
<dbReference type="FunFam" id="2.60.40.2150:FF:000002">
    <property type="entry name" value="Interleukin 17 receptor A"/>
    <property type="match status" value="1"/>
</dbReference>
<dbReference type="STRING" id="9643.ENSUAMP00000007290"/>
<protein>
    <submittedName>
        <fullName evidence="2">Uncharacterized protein</fullName>
    </submittedName>
</protein>
<dbReference type="Pfam" id="PF16578">
    <property type="entry name" value="IL17R_fnIII_D2"/>
    <property type="match status" value="1"/>
</dbReference>
<evidence type="ECO:0000256" key="1">
    <source>
        <dbReference type="ARBA" id="ARBA00022729"/>
    </source>
</evidence>
<reference evidence="3" key="1">
    <citation type="submission" date="2016-06" db="EMBL/GenBank/DDBJ databases">
        <title>De novo assembly and RNA-Seq shows season-dependent expression and editing in black bear kidneys.</title>
        <authorList>
            <person name="Korstanje R."/>
            <person name="Srivastava A."/>
            <person name="Sarsani V.K."/>
            <person name="Sheehan S.M."/>
            <person name="Seger R.L."/>
            <person name="Barter M.E."/>
            <person name="Lindqvist C."/>
            <person name="Brody L.C."/>
            <person name="Mullikin J.C."/>
        </authorList>
    </citation>
    <scope>NUCLEOTIDE SEQUENCE [LARGE SCALE GENOMIC DNA]</scope>
</reference>
<accession>A0A452QP96</accession>
<dbReference type="GeneTree" id="ENSGT00940000159018"/>
<dbReference type="InterPro" id="IPR039465">
    <property type="entry name" value="IL-17_rcpt-like"/>
</dbReference>
<reference evidence="2" key="2">
    <citation type="submission" date="2025-08" db="UniProtKB">
        <authorList>
            <consortium name="Ensembl"/>
        </authorList>
    </citation>
    <scope>IDENTIFICATION</scope>
</reference>
<evidence type="ECO:0000313" key="3">
    <source>
        <dbReference type="Proteomes" id="UP000291022"/>
    </source>
</evidence>
<keyword evidence="3" id="KW-1185">Reference proteome</keyword>
<dbReference type="Ensembl" id="ENSUAMT00000008256.1">
    <property type="protein sequence ID" value="ENSUAMP00000007290.1"/>
    <property type="gene ID" value="ENSUAMG00000006346.1"/>
</dbReference>
<name>A0A452QP96_URSAM</name>
<dbReference type="AlphaFoldDB" id="A0A452QP96"/>
<organism evidence="2 3">
    <name type="scientific">Ursus americanus</name>
    <name type="common">American black bear</name>
    <name type="synonym">Euarctos americanus</name>
    <dbReference type="NCBI Taxonomy" id="9643"/>
    <lineage>
        <taxon>Eukaryota</taxon>
        <taxon>Metazoa</taxon>
        <taxon>Chordata</taxon>
        <taxon>Craniata</taxon>
        <taxon>Vertebrata</taxon>
        <taxon>Euteleostomi</taxon>
        <taxon>Mammalia</taxon>
        <taxon>Eutheria</taxon>
        <taxon>Laurasiatheria</taxon>
        <taxon>Carnivora</taxon>
        <taxon>Caniformia</taxon>
        <taxon>Ursidae</taxon>
        <taxon>Ursus</taxon>
    </lineage>
</organism>
<dbReference type="GO" id="GO:0030368">
    <property type="term" value="F:interleukin-17 receptor activity"/>
    <property type="evidence" value="ECO:0007669"/>
    <property type="project" value="InterPro"/>
</dbReference>
<dbReference type="InterPro" id="IPR043046">
    <property type="entry name" value="IL17RA/B_FnIII-like_2_sf"/>
</dbReference>